<dbReference type="KEGG" id="proe:H9L23_08595"/>
<organism evidence="6 7">
    <name type="scientific">Pedobacter roseus</name>
    <dbReference type="NCBI Taxonomy" id="336820"/>
    <lineage>
        <taxon>Bacteria</taxon>
        <taxon>Pseudomonadati</taxon>
        <taxon>Bacteroidota</taxon>
        <taxon>Sphingobacteriia</taxon>
        <taxon>Sphingobacteriales</taxon>
        <taxon>Sphingobacteriaceae</taxon>
        <taxon>Pedobacter</taxon>
    </lineage>
</organism>
<evidence type="ECO:0000313" key="7">
    <source>
        <dbReference type="Proteomes" id="UP000515806"/>
    </source>
</evidence>
<dbReference type="RefSeq" id="WP_187594567.1">
    <property type="nucleotide sequence ID" value="NZ_CP060723.1"/>
</dbReference>
<dbReference type="GO" id="GO:0005886">
    <property type="term" value="C:plasma membrane"/>
    <property type="evidence" value="ECO:0007669"/>
    <property type="project" value="TreeGrafter"/>
</dbReference>
<dbReference type="FunFam" id="3.40.50.300:FF:000032">
    <property type="entry name" value="Export ABC transporter ATP-binding protein"/>
    <property type="match status" value="1"/>
</dbReference>
<accession>A0A7G9QL91</accession>
<dbReference type="PANTHER" id="PTHR24220">
    <property type="entry name" value="IMPORT ATP-BINDING PROTEIN"/>
    <property type="match status" value="1"/>
</dbReference>
<dbReference type="InterPro" id="IPR017911">
    <property type="entry name" value="MacB-like_ATP-bd"/>
</dbReference>
<evidence type="ECO:0000313" key="6">
    <source>
        <dbReference type="EMBL" id="QNN44116.1"/>
    </source>
</evidence>
<evidence type="ECO:0000256" key="4">
    <source>
        <dbReference type="ARBA" id="ARBA00038388"/>
    </source>
</evidence>
<dbReference type="InterPro" id="IPR003439">
    <property type="entry name" value="ABC_transporter-like_ATP-bd"/>
</dbReference>
<dbReference type="CDD" id="cd03255">
    <property type="entry name" value="ABC_MJ0796_LolCDE_FtsE"/>
    <property type="match status" value="1"/>
</dbReference>
<dbReference type="GO" id="GO:0098796">
    <property type="term" value="C:membrane protein complex"/>
    <property type="evidence" value="ECO:0007669"/>
    <property type="project" value="UniProtKB-ARBA"/>
</dbReference>
<dbReference type="EMBL" id="CP060723">
    <property type="protein sequence ID" value="QNN44116.1"/>
    <property type="molecule type" value="Genomic_DNA"/>
</dbReference>
<reference evidence="6 7" key="1">
    <citation type="submission" date="2020-08" db="EMBL/GenBank/DDBJ databases">
        <title>Genome sequence of Pedobacter roseus KACC 11594T.</title>
        <authorList>
            <person name="Hyun D.-W."/>
            <person name="Bae J.-W."/>
        </authorList>
    </citation>
    <scope>NUCLEOTIDE SEQUENCE [LARGE SCALE GENOMIC DNA]</scope>
    <source>
        <strain evidence="6 7">KACC 11594</strain>
    </source>
</reference>
<dbReference type="PROSITE" id="PS00211">
    <property type="entry name" value="ABC_TRANSPORTER_1"/>
    <property type="match status" value="1"/>
</dbReference>
<comment type="similarity">
    <text evidence="4">Belongs to the ABC transporter superfamily. Macrolide exporter (TC 3.A.1.122) family.</text>
</comment>
<protein>
    <submittedName>
        <fullName evidence="6">ABC transporter ATP-binding protein</fullName>
    </submittedName>
</protein>
<proteinExistence type="inferred from homology"/>
<keyword evidence="7" id="KW-1185">Reference proteome</keyword>
<dbReference type="InterPro" id="IPR017871">
    <property type="entry name" value="ABC_transporter-like_CS"/>
</dbReference>
<keyword evidence="1" id="KW-0813">Transport</keyword>
<keyword evidence="2" id="KW-0547">Nucleotide-binding</keyword>
<dbReference type="PANTHER" id="PTHR24220:SF86">
    <property type="entry name" value="ABC TRANSPORTER ABCH.1"/>
    <property type="match status" value="1"/>
</dbReference>
<dbReference type="InterPro" id="IPR003593">
    <property type="entry name" value="AAA+_ATPase"/>
</dbReference>
<keyword evidence="3 6" id="KW-0067">ATP-binding</keyword>
<evidence type="ECO:0000259" key="5">
    <source>
        <dbReference type="PROSITE" id="PS50893"/>
    </source>
</evidence>
<dbReference type="Pfam" id="PF00005">
    <property type="entry name" value="ABC_tran"/>
    <property type="match status" value="1"/>
</dbReference>
<dbReference type="Gene3D" id="3.40.50.300">
    <property type="entry name" value="P-loop containing nucleotide triphosphate hydrolases"/>
    <property type="match status" value="1"/>
</dbReference>
<dbReference type="PROSITE" id="PS50893">
    <property type="entry name" value="ABC_TRANSPORTER_2"/>
    <property type="match status" value="1"/>
</dbReference>
<sequence length="252" mass="27563">MEKPLITIKEIGRKYVIGSEVIHALKSVSLDINKGEFVALMGPSGSGKSTLMNILGCLDTPSSGTYILNGTNVSHMSDDALAEVRNQEIGFVFQTFNLLPRSTSLDNVALPLIYAGTSKKDRDARAAKALENVGLGNRMDHKPNELSGGQRQRVAVARALINNPSIILADEPTGNLDTKTSIEIMGLLEEIHSKGNTIILVTHEEDIAQHAHRIVRMRDGLIENDYLNTDIKNVSPRLQALKDNGSDWEKIN</sequence>
<dbReference type="Proteomes" id="UP000515806">
    <property type="component" value="Chromosome"/>
</dbReference>
<dbReference type="InterPro" id="IPR015854">
    <property type="entry name" value="ABC_transpr_LolD-like"/>
</dbReference>
<gene>
    <name evidence="6" type="ORF">H9L23_08595</name>
</gene>
<dbReference type="InterPro" id="IPR027417">
    <property type="entry name" value="P-loop_NTPase"/>
</dbReference>
<feature type="domain" description="ABC transporter" evidence="5">
    <location>
        <begin position="6"/>
        <end position="244"/>
    </location>
</feature>
<evidence type="ECO:0000256" key="1">
    <source>
        <dbReference type="ARBA" id="ARBA00022448"/>
    </source>
</evidence>
<evidence type="ECO:0000256" key="3">
    <source>
        <dbReference type="ARBA" id="ARBA00022840"/>
    </source>
</evidence>
<dbReference type="SUPFAM" id="SSF52540">
    <property type="entry name" value="P-loop containing nucleoside triphosphate hydrolases"/>
    <property type="match status" value="1"/>
</dbReference>
<dbReference type="AlphaFoldDB" id="A0A7G9QL91"/>
<name>A0A7G9QL91_9SPHI</name>
<dbReference type="SMART" id="SM00382">
    <property type="entry name" value="AAA"/>
    <property type="match status" value="1"/>
</dbReference>
<dbReference type="GO" id="GO:0005524">
    <property type="term" value="F:ATP binding"/>
    <property type="evidence" value="ECO:0007669"/>
    <property type="project" value="UniProtKB-KW"/>
</dbReference>
<dbReference type="GO" id="GO:0016887">
    <property type="term" value="F:ATP hydrolysis activity"/>
    <property type="evidence" value="ECO:0007669"/>
    <property type="project" value="InterPro"/>
</dbReference>
<dbReference type="GO" id="GO:0022857">
    <property type="term" value="F:transmembrane transporter activity"/>
    <property type="evidence" value="ECO:0007669"/>
    <property type="project" value="TreeGrafter"/>
</dbReference>
<evidence type="ECO:0000256" key="2">
    <source>
        <dbReference type="ARBA" id="ARBA00022741"/>
    </source>
</evidence>